<gene>
    <name evidence="2" type="ORF">CYCME_1366</name>
</gene>
<evidence type="ECO:0000313" key="2">
    <source>
        <dbReference type="EMBL" id="AGS39695.1"/>
    </source>
</evidence>
<reference evidence="2 3" key="1">
    <citation type="submission" date="2013-05" db="EMBL/GenBank/DDBJ databases">
        <title>Between feast and famine: a lifestyle of most important marine PAH-degrading bacterium Cycloclasticus sp. 7ME.</title>
        <authorList>
            <person name="Yakimov M.M."/>
            <person name="Messina E."/>
            <person name="Genovese M."/>
            <person name="Denaro R."/>
            <person name="Crisafi F."/>
            <person name="Russo D."/>
            <person name="Cappello S."/>
            <person name="Santisi S."/>
            <person name="Smedile F."/>
            <person name="Golyshina O.V."/>
            <person name="Tran H."/>
            <person name="Pieper D.H."/>
            <person name="Golyshin P.N."/>
            <person name="Giuliano L."/>
        </authorList>
    </citation>
    <scope>NUCLEOTIDE SEQUENCE [LARGE SCALE GENOMIC DNA]</scope>
    <source>
        <strain evidence="2 3">78-ME</strain>
    </source>
</reference>
<proteinExistence type="predicted"/>
<evidence type="ECO:0000256" key="1">
    <source>
        <dbReference type="SAM" id="MobiDB-lite"/>
    </source>
</evidence>
<accession>S5TX11</accession>
<dbReference type="HOGENOM" id="CLU_2394819_0_0_6"/>
<protein>
    <submittedName>
        <fullName evidence="2">Uncharacterized protein</fullName>
    </submittedName>
</protein>
<evidence type="ECO:0000313" key="3">
    <source>
        <dbReference type="Proteomes" id="UP000015380"/>
    </source>
</evidence>
<dbReference type="AlphaFoldDB" id="S5TX11"/>
<dbReference type="EMBL" id="CP005996">
    <property type="protein sequence ID" value="AGS39695.1"/>
    <property type="molecule type" value="Genomic_DNA"/>
</dbReference>
<reference evidence="3" key="2">
    <citation type="journal article" date="2016" name="Environ. Microbiol. Rep.">
        <title>Analysis of defence systems and a conjugative IncP-1 plasmid in the marine polyaromatic hydrocarbons-degrading bacterium Cycloclasticus sp. 78-ME.</title>
        <authorList>
            <person name="Yakimov M.M."/>
            <person name="Crisafi F."/>
            <person name="Messina E."/>
            <person name="Smedile F."/>
            <person name="Lopatina A."/>
            <person name="Denaro R."/>
            <person name="Pieper D.H."/>
            <person name="Golyshin P.N."/>
            <person name="Giuliano L."/>
        </authorList>
    </citation>
    <scope>NUCLEOTIDE SEQUENCE [LARGE SCALE GENOMIC DNA]</scope>
    <source>
        <strain evidence="3">78-ME</strain>
    </source>
</reference>
<dbReference type="KEGG" id="cza:CYCME_1366"/>
<sequence length="93" mass="10315">MASFGMDMGPHQMSDMDMSDHHDMMKTSSVADMGVSSLNCDENHCDKCFHVASFILTTVVLTDDQPHQQFTAPSMEHFSSFLVTLDSPPPIFS</sequence>
<feature type="region of interest" description="Disordered" evidence="1">
    <location>
        <begin position="1"/>
        <end position="22"/>
    </location>
</feature>
<name>S5TX11_9GAMM</name>
<organism evidence="2 3">
    <name type="scientific">Cycloclasticus zancles 78-ME</name>
    <dbReference type="NCBI Taxonomy" id="1198232"/>
    <lineage>
        <taxon>Bacteria</taxon>
        <taxon>Pseudomonadati</taxon>
        <taxon>Pseudomonadota</taxon>
        <taxon>Gammaproteobacteria</taxon>
        <taxon>Thiotrichales</taxon>
        <taxon>Piscirickettsiaceae</taxon>
        <taxon>Cycloclasticus</taxon>
    </lineage>
</organism>
<keyword evidence="3" id="KW-1185">Reference proteome</keyword>
<dbReference type="Proteomes" id="UP000015380">
    <property type="component" value="Chromosome"/>
</dbReference>